<proteinExistence type="evidence at transcript level"/>
<feature type="non-terminal residue" evidence="2">
    <location>
        <position position="357"/>
    </location>
</feature>
<protein>
    <submittedName>
        <fullName evidence="2">Uncharacterized protein</fullName>
    </submittedName>
</protein>
<feature type="transmembrane region" description="Helical" evidence="1">
    <location>
        <begin position="26"/>
        <end position="48"/>
    </location>
</feature>
<sequence>LKSSQHDAEQPPAETARTLAEWKKPLLVTFTFLAFITTAFASYTYVYFDRLNQGMDTDEALSNEVLDSTILTFETETLEDPDNRKVNQCDESSYRSWETFNISETSLIYRLDPIENIFYLKRPQGPELIVNSLVCDELKTFGQELFFKIFEELQVTFEFHRADELTGRLTGMINMKKLYNQDYVWTWGKFDNERYFVSLEDSVLSYVVSSTHTLIDTSEEELLNTKTIQFECPGVEVSKEFESVEMGWMAVGPTTYPEQHAENLLQLSGVFQSDNVWRTLADVCIAKYVNSIRNLEIKSYCNCSPSQVNCTNDDCNKIWEWPKKRSIGFKIWYQKDQWTLAYRYDDPKESDEIQLNT</sequence>
<dbReference type="VEuPathDB" id="VectorBase:AALC636_008783"/>
<evidence type="ECO:0000313" key="2">
    <source>
        <dbReference type="EMBL" id="JAC11348.1"/>
    </source>
</evidence>
<reference evidence="2" key="1">
    <citation type="journal article" date="2014" name="PLoS Negl. Trop. Dis.">
        <title>Identification and characterization of seminal fluid proteins in the Asian tiger mosquito, Aedes albopictus.</title>
        <authorList>
            <person name="Boes K.E."/>
            <person name="Ribeiro J.M."/>
            <person name="Wong A."/>
            <person name="Harrington L.C."/>
            <person name="Wolfner M.F."/>
            <person name="Sirot L.K."/>
        </authorList>
    </citation>
    <scope>NUCLEOTIDE SEQUENCE</scope>
    <source>
        <tissue evidence="2">Reproductive organs</tissue>
    </source>
</reference>
<feature type="non-terminal residue" evidence="2">
    <location>
        <position position="1"/>
    </location>
</feature>
<accession>A0A023EQH0</accession>
<dbReference type="VEuPathDB" id="VectorBase:AALF003443"/>
<keyword evidence="1" id="KW-1133">Transmembrane helix</keyword>
<name>A0A023EQH0_AEDAL</name>
<evidence type="ECO:0000256" key="1">
    <source>
        <dbReference type="SAM" id="Phobius"/>
    </source>
</evidence>
<dbReference type="EMBL" id="GAPW01002250">
    <property type="protein sequence ID" value="JAC11348.1"/>
    <property type="molecule type" value="mRNA"/>
</dbReference>
<dbReference type="AlphaFoldDB" id="A0A023EQH0"/>
<keyword evidence="1" id="KW-0812">Transmembrane</keyword>
<keyword evidence="1" id="KW-0472">Membrane</keyword>
<organism evidence="2">
    <name type="scientific">Aedes albopictus</name>
    <name type="common">Asian tiger mosquito</name>
    <name type="synonym">Stegomyia albopicta</name>
    <dbReference type="NCBI Taxonomy" id="7160"/>
    <lineage>
        <taxon>Eukaryota</taxon>
        <taxon>Metazoa</taxon>
        <taxon>Ecdysozoa</taxon>
        <taxon>Arthropoda</taxon>
        <taxon>Hexapoda</taxon>
        <taxon>Insecta</taxon>
        <taxon>Pterygota</taxon>
        <taxon>Neoptera</taxon>
        <taxon>Endopterygota</taxon>
        <taxon>Diptera</taxon>
        <taxon>Nematocera</taxon>
        <taxon>Culicoidea</taxon>
        <taxon>Culicidae</taxon>
        <taxon>Culicinae</taxon>
        <taxon>Aedini</taxon>
        <taxon>Aedes</taxon>
        <taxon>Stegomyia</taxon>
    </lineage>
</organism>
<dbReference type="VEuPathDB" id="VectorBase:AALFPA_058623"/>